<name>A0A1H0UQV0_9BURK</name>
<sequence length="112" mass="11805">MDESLSRTVAPMEQHNRLLMQQIEGRLRSGFSAALDSGACYVIRNQGTGVLSVLASSTIEDDHEVVHGPGSFAQCIGFVNSSVVTRMAESDGWKPAPAPAAAATTADKEQTA</sequence>
<evidence type="ECO:0000313" key="3">
    <source>
        <dbReference type="Proteomes" id="UP000199317"/>
    </source>
</evidence>
<feature type="region of interest" description="Disordered" evidence="1">
    <location>
        <begin position="90"/>
        <end position="112"/>
    </location>
</feature>
<accession>A0A1H0UQV0</accession>
<dbReference type="Proteomes" id="UP000199317">
    <property type="component" value="Unassembled WGS sequence"/>
</dbReference>
<reference evidence="3" key="1">
    <citation type="submission" date="2016-10" db="EMBL/GenBank/DDBJ databases">
        <authorList>
            <person name="Varghese N."/>
            <person name="Submissions S."/>
        </authorList>
    </citation>
    <scope>NUCLEOTIDE SEQUENCE [LARGE SCALE GENOMIC DNA]</scope>
    <source>
        <strain evidence="3">DSM 17101</strain>
    </source>
</reference>
<organism evidence="2 3">
    <name type="scientific">Paracidovorax cattleyae</name>
    <dbReference type="NCBI Taxonomy" id="80868"/>
    <lineage>
        <taxon>Bacteria</taxon>
        <taxon>Pseudomonadati</taxon>
        <taxon>Pseudomonadota</taxon>
        <taxon>Betaproteobacteria</taxon>
        <taxon>Burkholderiales</taxon>
        <taxon>Comamonadaceae</taxon>
        <taxon>Paracidovorax</taxon>
    </lineage>
</organism>
<dbReference type="OrthoDB" id="8812517at2"/>
<dbReference type="EMBL" id="FNJL01000021">
    <property type="protein sequence ID" value="SDP68480.1"/>
    <property type="molecule type" value="Genomic_DNA"/>
</dbReference>
<dbReference type="RefSeq" id="WP_092836266.1">
    <property type="nucleotide sequence ID" value="NZ_CP028290.1"/>
</dbReference>
<dbReference type="AlphaFoldDB" id="A0A1H0UQV0"/>
<keyword evidence="3" id="KW-1185">Reference proteome</keyword>
<gene>
    <name evidence="2" type="ORF">SAMN04489708_12141</name>
</gene>
<protein>
    <submittedName>
        <fullName evidence="2">Uncharacterized protein</fullName>
    </submittedName>
</protein>
<evidence type="ECO:0000256" key="1">
    <source>
        <dbReference type="SAM" id="MobiDB-lite"/>
    </source>
</evidence>
<proteinExistence type="predicted"/>
<evidence type="ECO:0000313" key="2">
    <source>
        <dbReference type="EMBL" id="SDP68480.1"/>
    </source>
</evidence>